<evidence type="ECO:0000313" key="4">
    <source>
        <dbReference type="EMBL" id="AJY76707.1"/>
    </source>
</evidence>
<dbReference type="SUPFAM" id="SSF88713">
    <property type="entry name" value="Glycoside hydrolase/deacetylase"/>
    <property type="match status" value="1"/>
</dbReference>
<dbReference type="GO" id="GO:0005975">
    <property type="term" value="P:carbohydrate metabolic process"/>
    <property type="evidence" value="ECO:0007669"/>
    <property type="project" value="InterPro"/>
</dbReference>
<reference evidence="4 5" key="1">
    <citation type="journal article" date="2015" name="J. Biotechnol.">
        <title>Complete genome sequence of Paenibacillus beijingensis 7188(T) (=DSM 24997(T)), a novel rhizobacterium from jujube garden soil.</title>
        <authorList>
            <person name="Kwak Y."/>
            <person name="Shin J.H."/>
        </authorList>
    </citation>
    <scope>NUCLEOTIDE SEQUENCE [LARGE SCALE GENOMIC DNA]</scope>
    <source>
        <strain evidence="4 5">DSM 24997</strain>
    </source>
</reference>
<dbReference type="Pfam" id="PF01522">
    <property type="entry name" value="Polysacc_deac_1"/>
    <property type="match status" value="1"/>
</dbReference>
<keyword evidence="5" id="KW-1185">Reference proteome</keyword>
<dbReference type="Gene3D" id="3.20.20.370">
    <property type="entry name" value="Glycoside hydrolase/deacetylase"/>
    <property type="match status" value="1"/>
</dbReference>
<sequence>MTKIVRYAALTFDDGPSPYTSKILKILKKYDIRATFFVVGQELHKYPKTIARMFREGHVIGNHTWDHPNLTKLHRSEMESQMIAADAEIAKLTGYRPGLFRPPSGYSNEEVLAVVHALGMTSVLWNVDSRDWDLSDYVPIHARILDQLKPQSLILLHDGDAFGCGPREAVLESLPVLIESLFSLEYRFVTVPEFHKLVCTIERHEV</sequence>
<dbReference type="KEGG" id="pbj:VN24_21710"/>
<dbReference type="PROSITE" id="PS51677">
    <property type="entry name" value="NODB"/>
    <property type="match status" value="1"/>
</dbReference>
<evidence type="ECO:0000256" key="2">
    <source>
        <dbReference type="ARBA" id="ARBA00022801"/>
    </source>
</evidence>
<dbReference type="GO" id="GO:0016020">
    <property type="term" value="C:membrane"/>
    <property type="evidence" value="ECO:0007669"/>
    <property type="project" value="TreeGrafter"/>
</dbReference>
<accession>A0A0D5NNY3</accession>
<dbReference type="InterPro" id="IPR050248">
    <property type="entry name" value="Polysacc_deacetylase_ArnD"/>
</dbReference>
<evidence type="ECO:0000313" key="5">
    <source>
        <dbReference type="Proteomes" id="UP000032633"/>
    </source>
</evidence>
<name>A0A0D5NNY3_9BACL</name>
<dbReference type="HOGENOM" id="CLU_021264_0_0_9"/>
<gene>
    <name evidence="4" type="ORF">VN24_21710</name>
</gene>
<keyword evidence="2" id="KW-0378">Hydrolase</keyword>
<dbReference type="GO" id="GO:0046872">
    <property type="term" value="F:metal ion binding"/>
    <property type="evidence" value="ECO:0007669"/>
    <property type="project" value="UniProtKB-KW"/>
</dbReference>
<dbReference type="STRING" id="1126833.VN24_21710"/>
<reference evidence="5" key="2">
    <citation type="submission" date="2015-03" db="EMBL/GenBank/DDBJ databases">
        <title>Genome sequence of Paenibacillus beijingensis strain DSM 24997T.</title>
        <authorList>
            <person name="Kwak Y."/>
            <person name="Shin J.-H."/>
        </authorList>
    </citation>
    <scope>NUCLEOTIDE SEQUENCE [LARGE SCALE GENOMIC DNA]</scope>
    <source>
        <strain evidence="5">DSM 24997</strain>
    </source>
</reference>
<feature type="domain" description="NodB homology" evidence="3">
    <location>
        <begin position="6"/>
        <end position="189"/>
    </location>
</feature>
<organism evidence="4 5">
    <name type="scientific">Paenibacillus beijingensis</name>
    <dbReference type="NCBI Taxonomy" id="1126833"/>
    <lineage>
        <taxon>Bacteria</taxon>
        <taxon>Bacillati</taxon>
        <taxon>Bacillota</taxon>
        <taxon>Bacilli</taxon>
        <taxon>Bacillales</taxon>
        <taxon>Paenibacillaceae</taxon>
        <taxon>Paenibacillus</taxon>
    </lineage>
</organism>
<evidence type="ECO:0000259" key="3">
    <source>
        <dbReference type="PROSITE" id="PS51677"/>
    </source>
</evidence>
<dbReference type="PATRIC" id="fig|1126833.4.peg.4769"/>
<dbReference type="EMBL" id="CP011058">
    <property type="protein sequence ID" value="AJY76707.1"/>
    <property type="molecule type" value="Genomic_DNA"/>
</dbReference>
<dbReference type="OrthoDB" id="2649545at2"/>
<dbReference type="RefSeq" id="WP_045672132.1">
    <property type="nucleotide sequence ID" value="NZ_CP011058.1"/>
</dbReference>
<protein>
    <submittedName>
        <fullName evidence="4">Polysaccharide deacetylase</fullName>
    </submittedName>
</protein>
<dbReference type="GO" id="GO:0016810">
    <property type="term" value="F:hydrolase activity, acting on carbon-nitrogen (but not peptide) bonds"/>
    <property type="evidence" value="ECO:0007669"/>
    <property type="project" value="InterPro"/>
</dbReference>
<keyword evidence="1" id="KW-0479">Metal-binding</keyword>
<proteinExistence type="predicted"/>
<dbReference type="AlphaFoldDB" id="A0A0D5NNY3"/>
<dbReference type="PANTHER" id="PTHR10587">
    <property type="entry name" value="GLYCOSYL TRANSFERASE-RELATED"/>
    <property type="match status" value="1"/>
</dbReference>
<dbReference type="InterPro" id="IPR011330">
    <property type="entry name" value="Glyco_hydro/deAcase_b/a-brl"/>
</dbReference>
<dbReference type="PANTHER" id="PTHR10587:SF133">
    <property type="entry name" value="CHITIN DEACETYLASE 1-RELATED"/>
    <property type="match status" value="1"/>
</dbReference>
<dbReference type="InterPro" id="IPR002509">
    <property type="entry name" value="NODB_dom"/>
</dbReference>
<dbReference type="Proteomes" id="UP000032633">
    <property type="component" value="Chromosome"/>
</dbReference>
<dbReference type="CDD" id="cd10917">
    <property type="entry name" value="CE4_NodB_like_6s_7s"/>
    <property type="match status" value="1"/>
</dbReference>
<evidence type="ECO:0000256" key="1">
    <source>
        <dbReference type="ARBA" id="ARBA00022723"/>
    </source>
</evidence>